<organism evidence="1 2">
    <name type="scientific">Mucuna pruriens</name>
    <name type="common">Velvet bean</name>
    <name type="synonym">Dolichos pruriens</name>
    <dbReference type="NCBI Taxonomy" id="157652"/>
    <lineage>
        <taxon>Eukaryota</taxon>
        <taxon>Viridiplantae</taxon>
        <taxon>Streptophyta</taxon>
        <taxon>Embryophyta</taxon>
        <taxon>Tracheophyta</taxon>
        <taxon>Spermatophyta</taxon>
        <taxon>Magnoliopsida</taxon>
        <taxon>eudicotyledons</taxon>
        <taxon>Gunneridae</taxon>
        <taxon>Pentapetalae</taxon>
        <taxon>rosids</taxon>
        <taxon>fabids</taxon>
        <taxon>Fabales</taxon>
        <taxon>Fabaceae</taxon>
        <taxon>Papilionoideae</taxon>
        <taxon>50 kb inversion clade</taxon>
        <taxon>NPAAA clade</taxon>
        <taxon>indigoferoid/millettioid clade</taxon>
        <taxon>Phaseoleae</taxon>
        <taxon>Mucuna</taxon>
    </lineage>
</organism>
<name>A0A371G3A9_MUCPR</name>
<keyword evidence="2" id="KW-1185">Reference proteome</keyword>
<evidence type="ECO:0000313" key="2">
    <source>
        <dbReference type="Proteomes" id="UP000257109"/>
    </source>
</evidence>
<protein>
    <submittedName>
        <fullName evidence="1">Uncharacterized protein</fullName>
    </submittedName>
</protein>
<feature type="non-terminal residue" evidence="1">
    <location>
        <position position="1"/>
    </location>
</feature>
<evidence type="ECO:0000313" key="1">
    <source>
        <dbReference type="EMBL" id="RDX85056.1"/>
    </source>
</evidence>
<reference evidence="1" key="1">
    <citation type="submission" date="2018-05" db="EMBL/GenBank/DDBJ databases">
        <title>Draft genome of Mucuna pruriens seed.</title>
        <authorList>
            <person name="Nnadi N.E."/>
            <person name="Vos R."/>
            <person name="Hasami M.H."/>
            <person name="Devisetty U.K."/>
            <person name="Aguiy J.C."/>
        </authorList>
    </citation>
    <scope>NUCLEOTIDE SEQUENCE [LARGE SCALE GENOMIC DNA]</scope>
    <source>
        <strain evidence="1">JCA_2017</strain>
    </source>
</reference>
<comment type="caution">
    <text evidence="1">The sequence shown here is derived from an EMBL/GenBank/DDBJ whole genome shotgun (WGS) entry which is preliminary data.</text>
</comment>
<dbReference type="Proteomes" id="UP000257109">
    <property type="component" value="Unassembled WGS sequence"/>
</dbReference>
<gene>
    <name evidence="1" type="ORF">CR513_33811</name>
</gene>
<proteinExistence type="predicted"/>
<dbReference type="EMBL" id="QJKJ01006883">
    <property type="protein sequence ID" value="RDX85056.1"/>
    <property type="molecule type" value="Genomic_DNA"/>
</dbReference>
<dbReference type="AlphaFoldDB" id="A0A371G3A9"/>
<sequence length="78" mass="9436">MSETMPKGKEMVKNPYHIRNKAWKHFDRVNLEFSQDLRNMSLIFGQYKSYSCWPTRICMKRESMFLTVFNSRLLIPKT</sequence>
<accession>A0A371G3A9</accession>